<reference evidence="3" key="1">
    <citation type="journal article" date="2019" name="Int. J. Syst. Evol. Microbiol.">
        <title>The Global Catalogue of Microorganisms (GCM) 10K type strain sequencing project: providing services to taxonomists for standard genome sequencing and annotation.</title>
        <authorList>
            <consortium name="The Broad Institute Genomics Platform"/>
            <consortium name="The Broad Institute Genome Sequencing Center for Infectious Disease"/>
            <person name="Wu L."/>
            <person name="Ma J."/>
        </authorList>
    </citation>
    <scope>NUCLEOTIDE SEQUENCE [LARGE SCALE GENOMIC DNA]</scope>
    <source>
        <strain evidence="3">JCM 16924</strain>
    </source>
</reference>
<evidence type="ECO:0000313" key="2">
    <source>
        <dbReference type="EMBL" id="GAA3982072.1"/>
    </source>
</evidence>
<evidence type="ECO:0000256" key="1">
    <source>
        <dbReference type="SAM" id="MobiDB-lite"/>
    </source>
</evidence>
<dbReference type="RefSeq" id="WP_266437317.1">
    <property type="nucleotide sequence ID" value="NZ_BAAAZX010000002.1"/>
</dbReference>
<keyword evidence="3" id="KW-1185">Reference proteome</keyword>
<sequence length="40" mass="4401">MSFHKVTPVKKATRKPTPAHKKAAPKKVAAPKRRPVARKG</sequence>
<accession>A0ABP7QGE3</accession>
<proteinExistence type="predicted"/>
<feature type="region of interest" description="Disordered" evidence="1">
    <location>
        <begin position="1"/>
        <end position="40"/>
    </location>
</feature>
<dbReference type="Proteomes" id="UP001500456">
    <property type="component" value="Unassembled WGS sequence"/>
</dbReference>
<evidence type="ECO:0000313" key="3">
    <source>
        <dbReference type="Proteomes" id="UP001500456"/>
    </source>
</evidence>
<gene>
    <name evidence="2" type="ORF">GCM10022232_12910</name>
</gene>
<organism evidence="2 3">
    <name type="scientific">Streptomyces plumbiresistens</name>
    <dbReference type="NCBI Taxonomy" id="511811"/>
    <lineage>
        <taxon>Bacteria</taxon>
        <taxon>Bacillati</taxon>
        <taxon>Actinomycetota</taxon>
        <taxon>Actinomycetes</taxon>
        <taxon>Kitasatosporales</taxon>
        <taxon>Streptomycetaceae</taxon>
        <taxon>Streptomyces</taxon>
    </lineage>
</organism>
<feature type="compositionally biased region" description="Basic residues" evidence="1">
    <location>
        <begin position="7"/>
        <end position="40"/>
    </location>
</feature>
<protein>
    <submittedName>
        <fullName evidence="2">Uncharacterized protein</fullName>
    </submittedName>
</protein>
<dbReference type="EMBL" id="BAAAZX010000002">
    <property type="protein sequence ID" value="GAA3982072.1"/>
    <property type="molecule type" value="Genomic_DNA"/>
</dbReference>
<comment type="caution">
    <text evidence="2">The sequence shown here is derived from an EMBL/GenBank/DDBJ whole genome shotgun (WGS) entry which is preliminary data.</text>
</comment>
<name>A0ABP7QGE3_9ACTN</name>